<dbReference type="AlphaFoldDB" id="A0A5N5X526"/>
<dbReference type="EMBL" id="ML732210">
    <property type="protein sequence ID" value="KAB8074402.1"/>
    <property type="molecule type" value="Genomic_DNA"/>
</dbReference>
<dbReference type="Proteomes" id="UP000326565">
    <property type="component" value="Unassembled WGS sequence"/>
</dbReference>
<evidence type="ECO:0000313" key="2">
    <source>
        <dbReference type="Proteomes" id="UP000326565"/>
    </source>
</evidence>
<protein>
    <submittedName>
        <fullName evidence="1">Uncharacterized protein</fullName>
    </submittedName>
</protein>
<evidence type="ECO:0000313" key="1">
    <source>
        <dbReference type="EMBL" id="KAB8074402.1"/>
    </source>
</evidence>
<proteinExistence type="predicted"/>
<accession>A0A5N5X526</accession>
<sequence length="64" mass="7160">MRVFGNVAKKGNSCLCFNYSVPSFNQSLPMTLLCYCTPRSPTTYKVPEQSNIPQGIVDFSTQFC</sequence>
<name>A0A5N5X526_9EURO</name>
<gene>
    <name evidence="1" type="ORF">BDV29DRAFT_123196</name>
</gene>
<organism evidence="1 2">
    <name type="scientific">Aspergillus leporis</name>
    <dbReference type="NCBI Taxonomy" id="41062"/>
    <lineage>
        <taxon>Eukaryota</taxon>
        <taxon>Fungi</taxon>
        <taxon>Dikarya</taxon>
        <taxon>Ascomycota</taxon>
        <taxon>Pezizomycotina</taxon>
        <taxon>Eurotiomycetes</taxon>
        <taxon>Eurotiomycetidae</taxon>
        <taxon>Eurotiales</taxon>
        <taxon>Aspergillaceae</taxon>
        <taxon>Aspergillus</taxon>
        <taxon>Aspergillus subgen. Circumdati</taxon>
    </lineage>
</organism>
<keyword evidence="2" id="KW-1185">Reference proteome</keyword>
<reference evidence="1 2" key="1">
    <citation type="submission" date="2019-04" db="EMBL/GenBank/DDBJ databases">
        <title>Friends and foes A comparative genomics study of 23 Aspergillus species from section Flavi.</title>
        <authorList>
            <consortium name="DOE Joint Genome Institute"/>
            <person name="Kjaerbolling I."/>
            <person name="Vesth T."/>
            <person name="Frisvad J.C."/>
            <person name="Nybo J.L."/>
            <person name="Theobald S."/>
            <person name="Kildgaard S."/>
            <person name="Isbrandt T."/>
            <person name="Kuo A."/>
            <person name="Sato A."/>
            <person name="Lyhne E.K."/>
            <person name="Kogle M.E."/>
            <person name="Wiebenga A."/>
            <person name="Kun R.S."/>
            <person name="Lubbers R.J."/>
            <person name="Makela M.R."/>
            <person name="Barry K."/>
            <person name="Chovatia M."/>
            <person name="Clum A."/>
            <person name="Daum C."/>
            <person name="Haridas S."/>
            <person name="He G."/>
            <person name="LaButti K."/>
            <person name="Lipzen A."/>
            <person name="Mondo S."/>
            <person name="Riley R."/>
            <person name="Salamov A."/>
            <person name="Simmons B.A."/>
            <person name="Magnuson J.K."/>
            <person name="Henrissat B."/>
            <person name="Mortensen U.H."/>
            <person name="Larsen T.O."/>
            <person name="Devries R.P."/>
            <person name="Grigoriev I.V."/>
            <person name="Machida M."/>
            <person name="Baker S.E."/>
            <person name="Andersen M.R."/>
        </authorList>
    </citation>
    <scope>NUCLEOTIDE SEQUENCE [LARGE SCALE GENOMIC DNA]</scope>
    <source>
        <strain evidence="1 2">CBS 151.66</strain>
    </source>
</reference>